<keyword evidence="4 8" id="KW-0406">Ion transport</keyword>
<sequence length="179" mass="19332">MAGELTTIARPYAKAAFEYAKETGRVDDWSAALGLLAAFASDPQLAVQINNPTVPRERLGELLLDLGRDALFAGPANLVRLLAAKGRLAAIPEIARLFEEQQIADQGVRQVLVRTAFALDDMQRESLSAALARRLGAQVDLTVEIDEGLLGGIEVHSGDLVIDHSVRGRIKQLAHALQF</sequence>
<dbReference type="NCBIfam" id="TIGR01145">
    <property type="entry name" value="ATP_synt_delta"/>
    <property type="match status" value="1"/>
</dbReference>
<evidence type="ECO:0000256" key="4">
    <source>
        <dbReference type="ARBA" id="ARBA00023065"/>
    </source>
</evidence>
<accession>A0A6G7VFV3</accession>
<evidence type="ECO:0000256" key="7">
    <source>
        <dbReference type="ARBA" id="ARBA00023310"/>
    </source>
</evidence>
<evidence type="ECO:0000313" key="10">
    <source>
        <dbReference type="Proteomes" id="UP000502699"/>
    </source>
</evidence>
<name>A0A6G7VFV3_9GAMM</name>
<dbReference type="AlphaFoldDB" id="A0A6G7VFV3"/>
<evidence type="ECO:0000256" key="1">
    <source>
        <dbReference type="ARBA" id="ARBA00004370"/>
    </source>
</evidence>
<dbReference type="GO" id="GO:0046933">
    <property type="term" value="F:proton-transporting ATP synthase activity, rotational mechanism"/>
    <property type="evidence" value="ECO:0007669"/>
    <property type="project" value="UniProtKB-UniRule"/>
</dbReference>
<keyword evidence="3 8" id="KW-0375">Hydrogen ion transport</keyword>
<dbReference type="InterPro" id="IPR000711">
    <property type="entry name" value="ATPase_OSCP/dsu"/>
</dbReference>
<keyword evidence="5 8" id="KW-0472">Membrane</keyword>
<evidence type="ECO:0000313" key="9">
    <source>
        <dbReference type="EMBL" id="QIK38864.1"/>
    </source>
</evidence>
<dbReference type="InterPro" id="IPR026015">
    <property type="entry name" value="ATP_synth_OSCP/delta_N_sf"/>
</dbReference>
<organism evidence="9 10">
    <name type="scientific">Caldichromatium japonicum</name>
    <dbReference type="NCBI Taxonomy" id="2699430"/>
    <lineage>
        <taxon>Bacteria</taxon>
        <taxon>Pseudomonadati</taxon>
        <taxon>Pseudomonadota</taxon>
        <taxon>Gammaproteobacteria</taxon>
        <taxon>Chromatiales</taxon>
        <taxon>Chromatiaceae</taxon>
        <taxon>Caldichromatium</taxon>
    </lineage>
</organism>
<keyword evidence="6 8" id="KW-0139">CF(1)</keyword>
<dbReference type="NCBIfam" id="NF004402">
    <property type="entry name" value="PRK05758.2-2"/>
    <property type="match status" value="1"/>
</dbReference>
<dbReference type="GO" id="GO:0005886">
    <property type="term" value="C:plasma membrane"/>
    <property type="evidence" value="ECO:0007669"/>
    <property type="project" value="UniProtKB-SubCell"/>
</dbReference>
<evidence type="ECO:0000256" key="2">
    <source>
        <dbReference type="ARBA" id="ARBA00022448"/>
    </source>
</evidence>
<evidence type="ECO:0000256" key="6">
    <source>
        <dbReference type="ARBA" id="ARBA00023196"/>
    </source>
</evidence>
<comment type="function">
    <text evidence="8">F(1)F(0) ATP synthase produces ATP from ADP in the presence of a proton or sodium gradient. F-type ATPases consist of two structural domains, F(1) containing the extramembraneous catalytic core and F(0) containing the membrane proton channel, linked together by a central stalk and a peripheral stalk. During catalysis, ATP synthesis in the catalytic domain of F(1) is coupled via a rotary mechanism of the central stalk subunits to proton translocation.</text>
</comment>
<dbReference type="PRINTS" id="PR00125">
    <property type="entry name" value="ATPASEDELTA"/>
</dbReference>
<dbReference type="KEGG" id="cjap:GWK36_13735"/>
<reference evidence="10" key="1">
    <citation type="submission" date="2020-01" db="EMBL/GenBank/DDBJ databases">
        <title>Caldichromatium gen. nov., sp. nov., a thermophilic purple sulfur bacterium member of the family Chromatiaceae isolated from Nakabusa hot spring, Japan.</title>
        <authorList>
            <person name="Saini M.K."/>
            <person name="Hanada S."/>
            <person name="Tank M."/>
        </authorList>
    </citation>
    <scope>NUCLEOTIDE SEQUENCE [LARGE SCALE GENOMIC DNA]</scope>
    <source>
        <strain evidence="10">No.7</strain>
    </source>
</reference>
<dbReference type="SUPFAM" id="SSF47928">
    <property type="entry name" value="N-terminal domain of the delta subunit of the F1F0-ATP synthase"/>
    <property type="match status" value="1"/>
</dbReference>
<proteinExistence type="inferred from homology"/>
<dbReference type="HAMAP" id="MF_01416">
    <property type="entry name" value="ATP_synth_delta_bact"/>
    <property type="match status" value="1"/>
</dbReference>
<dbReference type="PANTHER" id="PTHR11910">
    <property type="entry name" value="ATP SYNTHASE DELTA CHAIN"/>
    <property type="match status" value="1"/>
</dbReference>
<dbReference type="Pfam" id="PF00213">
    <property type="entry name" value="OSCP"/>
    <property type="match status" value="1"/>
</dbReference>
<evidence type="ECO:0000256" key="3">
    <source>
        <dbReference type="ARBA" id="ARBA00022781"/>
    </source>
</evidence>
<dbReference type="EMBL" id="CP048029">
    <property type="protein sequence ID" value="QIK38864.1"/>
    <property type="molecule type" value="Genomic_DNA"/>
</dbReference>
<dbReference type="Proteomes" id="UP000502699">
    <property type="component" value="Chromosome"/>
</dbReference>
<gene>
    <name evidence="8" type="primary">atpH</name>
    <name evidence="9" type="ORF">GWK36_13735</name>
</gene>
<dbReference type="Gene3D" id="1.10.520.20">
    <property type="entry name" value="N-terminal domain of the delta subunit of the F1F0-ATP synthase"/>
    <property type="match status" value="1"/>
</dbReference>
<protein>
    <recommendedName>
        <fullName evidence="8">ATP synthase subunit delta</fullName>
    </recommendedName>
    <alternativeName>
        <fullName evidence="8">ATP synthase F(1) sector subunit delta</fullName>
    </alternativeName>
    <alternativeName>
        <fullName evidence="8">F-type ATPase subunit delta</fullName>
        <shortName evidence="8">F-ATPase subunit delta</shortName>
    </alternativeName>
</protein>
<comment type="function">
    <text evidence="8">This protein is part of the stalk that links CF(0) to CF(1). It either transmits conformational changes from CF(0) to CF(1) or is implicated in proton conduction.</text>
</comment>
<evidence type="ECO:0000256" key="5">
    <source>
        <dbReference type="ARBA" id="ARBA00023136"/>
    </source>
</evidence>
<keyword evidence="10" id="KW-1185">Reference proteome</keyword>
<dbReference type="GO" id="GO:0045259">
    <property type="term" value="C:proton-transporting ATP synthase complex"/>
    <property type="evidence" value="ECO:0007669"/>
    <property type="project" value="UniProtKB-KW"/>
</dbReference>
<evidence type="ECO:0000256" key="8">
    <source>
        <dbReference type="HAMAP-Rule" id="MF_01416"/>
    </source>
</evidence>
<comment type="subcellular location">
    <subcellularLocation>
        <location evidence="8">Cell membrane</location>
        <topology evidence="8">Peripheral membrane protein</topology>
    </subcellularLocation>
    <subcellularLocation>
        <location evidence="1">Membrane</location>
    </subcellularLocation>
</comment>
<comment type="similarity">
    <text evidence="8">Belongs to the ATPase delta chain family.</text>
</comment>
<keyword evidence="2 8" id="KW-0813">Transport</keyword>
<keyword evidence="8" id="KW-1003">Cell membrane</keyword>
<dbReference type="RefSeq" id="WP_166271948.1">
    <property type="nucleotide sequence ID" value="NZ_CP048029.1"/>
</dbReference>
<keyword evidence="7 8" id="KW-0066">ATP synthesis</keyword>